<keyword evidence="3" id="KW-1185">Reference proteome</keyword>
<evidence type="ECO:0000313" key="3">
    <source>
        <dbReference type="Proteomes" id="UP000013827"/>
    </source>
</evidence>
<dbReference type="Pfam" id="PF04577">
    <property type="entry name" value="Glyco_transf_61"/>
    <property type="match status" value="1"/>
</dbReference>
<reference evidence="3" key="1">
    <citation type="journal article" date="2013" name="Nature">
        <title>Pan genome of the phytoplankton Emiliania underpins its global distribution.</title>
        <authorList>
            <person name="Read B.A."/>
            <person name="Kegel J."/>
            <person name="Klute M.J."/>
            <person name="Kuo A."/>
            <person name="Lefebvre S.C."/>
            <person name="Maumus F."/>
            <person name="Mayer C."/>
            <person name="Miller J."/>
            <person name="Monier A."/>
            <person name="Salamov A."/>
            <person name="Young J."/>
            <person name="Aguilar M."/>
            <person name="Claverie J.M."/>
            <person name="Frickenhaus S."/>
            <person name="Gonzalez K."/>
            <person name="Herman E.K."/>
            <person name="Lin Y.C."/>
            <person name="Napier J."/>
            <person name="Ogata H."/>
            <person name="Sarno A.F."/>
            <person name="Shmutz J."/>
            <person name="Schroeder D."/>
            <person name="de Vargas C."/>
            <person name="Verret F."/>
            <person name="von Dassow P."/>
            <person name="Valentin K."/>
            <person name="Van de Peer Y."/>
            <person name="Wheeler G."/>
            <person name="Dacks J.B."/>
            <person name="Delwiche C.F."/>
            <person name="Dyhrman S.T."/>
            <person name="Glockner G."/>
            <person name="John U."/>
            <person name="Richards T."/>
            <person name="Worden A.Z."/>
            <person name="Zhang X."/>
            <person name="Grigoriev I.V."/>
            <person name="Allen A.E."/>
            <person name="Bidle K."/>
            <person name="Borodovsky M."/>
            <person name="Bowler C."/>
            <person name="Brownlee C."/>
            <person name="Cock J.M."/>
            <person name="Elias M."/>
            <person name="Gladyshev V.N."/>
            <person name="Groth M."/>
            <person name="Guda C."/>
            <person name="Hadaegh A."/>
            <person name="Iglesias-Rodriguez M.D."/>
            <person name="Jenkins J."/>
            <person name="Jones B.M."/>
            <person name="Lawson T."/>
            <person name="Leese F."/>
            <person name="Lindquist E."/>
            <person name="Lobanov A."/>
            <person name="Lomsadze A."/>
            <person name="Malik S.B."/>
            <person name="Marsh M.E."/>
            <person name="Mackinder L."/>
            <person name="Mock T."/>
            <person name="Mueller-Roeber B."/>
            <person name="Pagarete A."/>
            <person name="Parker M."/>
            <person name="Probert I."/>
            <person name="Quesneville H."/>
            <person name="Raines C."/>
            <person name="Rensing S.A."/>
            <person name="Riano-Pachon D.M."/>
            <person name="Richier S."/>
            <person name="Rokitta S."/>
            <person name="Shiraiwa Y."/>
            <person name="Soanes D.M."/>
            <person name="van der Giezen M."/>
            <person name="Wahlund T.M."/>
            <person name="Williams B."/>
            <person name="Wilson W."/>
            <person name="Wolfe G."/>
            <person name="Wurch L.L."/>
        </authorList>
    </citation>
    <scope>NUCLEOTIDE SEQUENCE</scope>
</reference>
<dbReference type="InterPro" id="IPR049625">
    <property type="entry name" value="Glyco_transf_61_cat"/>
</dbReference>
<dbReference type="GeneID" id="17252568"/>
<proteinExistence type="predicted"/>
<feature type="domain" description="Glycosyltransferase 61 catalytic" evidence="1">
    <location>
        <begin position="54"/>
        <end position="147"/>
    </location>
</feature>
<dbReference type="RefSeq" id="XP_005758819.1">
    <property type="nucleotide sequence ID" value="XM_005758762.1"/>
</dbReference>
<dbReference type="Proteomes" id="UP000013827">
    <property type="component" value="Unassembled WGS sequence"/>
</dbReference>
<dbReference type="AlphaFoldDB" id="A0A0D3I555"/>
<protein>
    <recommendedName>
        <fullName evidence="1">Glycosyltransferase 61 catalytic domain-containing protein</fullName>
    </recommendedName>
</protein>
<sequence>MRYPLPFPCVPDRPSKILLVQAPYTLQSPRLLARVSLTPMRLHAASTEGDDAYPSVIYYSRRAPENGNGRLFNSNHDEMLPRLISSRMKHFNRGERFVFFNGRQTGEYPRPGYPMTAAQQLALFRTANLFIGPHGTAFANVLWMRPARGSEGCETHHQRLPHVIEFVCGAGSAAVREGCPYVRSYYYMLGGAAWVNWHHVLYTPRATAGVVKVDFGEVKNALDAILKHLPPTNLPPHWSTIEGVTGPPLVSEAAVWLRRTGGGQNESRQVDEDDDIPKNITGWTGWRQFMMLETLPN</sequence>
<dbReference type="HOGENOM" id="CLU_938241_0_0_1"/>
<evidence type="ECO:0000313" key="2">
    <source>
        <dbReference type="EnsemblProtists" id="EOD06390"/>
    </source>
</evidence>
<evidence type="ECO:0000259" key="1">
    <source>
        <dbReference type="Pfam" id="PF04577"/>
    </source>
</evidence>
<reference evidence="2" key="2">
    <citation type="submission" date="2024-10" db="UniProtKB">
        <authorList>
            <consortium name="EnsemblProtists"/>
        </authorList>
    </citation>
    <scope>IDENTIFICATION</scope>
</reference>
<dbReference type="PaxDb" id="2903-EOD06390"/>
<dbReference type="KEGG" id="ehx:EMIHUDRAFT_219272"/>
<dbReference type="GO" id="GO:0016757">
    <property type="term" value="F:glycosyltransferase activity"/>
    <property type="evidence" value="ECO:0007669"/>
    <property type="project" value="InterPro"/>
</dbReference>
<name>A0A0D3I555_EMIH1</name>
<dbReference type="EnsemblProtists" id="EOD06390">
    <property type="protein sequence ID" value="EOD06390"/>
    <property type="gene ID" value="EMIHUDRAFT_219272"/>
</dbReference>
<accession>A0A0D3I555</accession>
<organism evidence="2 3">
    <name type="scientific">Emiliania huxleyi (strain CCMP1516)</name>
    <dbReference type="NCBI Taxonomy" id="280463"/>
    <lineage>
        <taxon>Eukaryota</taxon>
        <taxon>Haptista</taxon>
        <taxon>Haptophyta</taxon>
        <taxon>Prymnesiophyceae</taxon>
        <taxon>Isochrysidales</taxon>
        <taxon>Noelaerhabdaceae</taxon>
        <taxon>Emiliania</taxon>
    </lineage>
</organism>